<dbReference type="NCBIfam" id="TIGR00730">
    <property type="entry name" value="Rossman fold protein, TIGR00730 family"/>
    <property type="match status" value="1"/>
</dbReference>
<keyword evidence="5" id="KW-1185">Reference proteome</keyword>
<organism evidence="4 5">
    <name type="scientific">Sandaracinus amylolyticus</name>
    <dbReference type="NCBI Taxonomy" id="927083"/>
    <lineage>
        <taxon>Bacteria</taxon>
        <taxon>Pseudomonadati</taxon>
        <taxon>Myxococcota</taxon>
        <taxon>Polyangia</taxon>
        <taxon>Polyangiales</taxon>
        <taxon>Sandaracinaceae</taxon>
        <taxon>Sandaracinus</taxon>
    </lineage>
</organism>
<dbReference type="Pfam" id="PF03641">
    <property type="entry name" value="Lysine_decarbox"/>
    <property type="match status" value="1"/>
</dbReference>
<dbReference type="InterPro" id="IPR031100">
    <property type="entry name" value="LOG_fam"/>
</dbReference>
<dbReference type="GO" id="GO:0009691">
    <property type="term" value="P:cytokinin biosynthetic process"/>
    <property type="evidence" value="ECO:0007669"/>
    <property type="project" value="UniProtKB-UniRule"/>
</dbReference>
<keyword evidence="3" id="KW-0203">Cytokinin biosynthesis</keyword>
<dbReference type="PANTHER" id="PTHR31223:SF70">
    <property type="entry name" value="LOG FAMILY PROTEIN YJL055W"/>
    <property type="match status" value="1"/>
</dbReference>
<comment type="catalytic activity">
    <reaction evidence="1">
        <text>AMP + H2O = D-ribose 5-phosphate + adenine</text>
        <dbReference type="Rhea" id="RHEA:20129"/>
        <dbReference type="ChEBI" id="CHEBI:15377"/>
        <dbReference type="ChEBI" id="CHEBI:16708"/>
        <dbReference type="ChEBI" id="CHEBI:78346"/>
        <dbReference type="ChEBI" id="CHEBI:456215"/>
        <dbReference type="EC" id="3.2.2.4"/>
    </reaction>
</comment>
<comment type="similarity">
    <text evidence="2 3">Belongs to the LOG family.</text>
</comment>
<dbReference type="KEGG" id="samy:DB32_008469"/>
<dbReference type="OrthoDB" id="9801098at2"/>
<reference evidence="4 5" key="1">
    <citation type="submission" date="2015-03" db="EMBL/GenBank/DDBJ databases">
        <title>Genome assembly of Sandaracinus amylolyticus DSM 53668.</title>
        <authorList>
            <person name="Sharma G."/>
            <person name="Subramanian S."/>
        </authorList>
    </citation>
    <scope>NUCLEOTIDE SEQUENCE [LARGE SCALE GENOMIC DNA]</scope>
    <source>
        <strain evidence="4 5">DSM 53668</strain>
    </source>
</reference>
<name>A0A0F6YMR1_9BACT</name>
<evidence type="ECO:0000313" key="4">
    <source>
        <dbReference type="EMBL" id="AKF11320.1"/>
    </source>
</evidence>
<dbReference type="Proteomes" id="UP000034883">
    <property type="component" value="Chromosome"/>
</dbReference>
<dbReference type="Gene3D" id="3.40.50.450">
    <property type="match status" value="1"/>
</dbReference>
<evidence type="ECO:0000256" key="2">
    <source>
        <dbReference type="ARBA" id="ARBA00006763"/>
    </source>
</evidence>
<dbReference type="InterPro" id="IPR005269">
    <property type="entry name" value="LOG"/>
</dbReference>
<keyword evidence="3" id="KW-0378">Hydrolase</keyword>
<dbReference type="EC" id="3.2.2.n1" evidence="3"/>
<dbReference type="SUPFAM" id="SSF102405">
    <property type="entry name" value="MCP/YpsA-like"/>
    <property type="match status" value="1"/>
</dbReference>
<evidence type="ECO:0000313" key="5">
    <source>
        <dbReference type="Proteomes" id="UP000034883"/>
    </source>
</evidence>
<dbReference type="STRING" id="927083.DB32_008469"/>
<dbReference type="AlphaFoldDB" id="A0A0F6YMR1"/>
<dbReference type="EMBL" id="CP011125">
    <property type="protein sequence ID" value="AKF11320.1"/>
    <property type="molecule type" value="Genomic_DNA"/>
</dbReference>
<dbReference type="PANTHER" id="PTHR31223">
    <property type="entry name" value="LOG FAMILY PROTEIN YJL055W"/>
    <property type="match status" value="1"/>
</dbReference>
<sequence>MTGLKSVAVYCGSASGARPAYLAAARALGVEIAQRGMSLVYGGATVGLMGAVADAALEAGGSVIGVIPRSLVDREIAHPGLTELIVVDTMHERKAAMSARADAFVALPGGFGTMDELFEALTWSQLGIHRKRSGLLDVEQYWQPLVRWVEHAKDEGFVRAHHRELLICDDDPARLLDRLSPPLPR</sequence>
<dbReference type="GO" id="GO:0005829">
    <property type="term" value="C:cytosol"/>
    <property type="evidence" value="ECO:0007669"/>
    <property type="project" value="TreeGrafter"/>
</dbReference>
<accession>A0A0F6YMR1</accession>
<protein>
    <recommendedName>
        <fullName evidence="3">Cytokinin riboside 5'-monophosphate phosphoribohydrolase</fullName>
        <ecNumber evidence="3">3.2.2.n1</ecNumber>
    </recommendedName>
</protein>
<evidence type="ECO:0000256" key="1">
    <source>
        <dbReference type="ARBA" id="ARBA00000274"/>
    </source>
</evidence>
<evidence type="ECO:0000256" key="3">
    <source>
        <dbReference type="RuleBase" id="RU363015"/>
    </source>
</evidence>
<proteinExistence type="inferred from homology"/>
<gene>
    <name evidence="4" type="ORF">DB32_008469</name>
</gene>
<dbReference type="GO" id="GO:0008714">
    <property type="term" value="F:AMP nucleosidase activity"/>
    <property type="evidence" value="ECO:0007669"/>
    <property type="project" value="UniProtKB-EC"/>
</dbReference>